<feature type="region of interest" description="Disordered" evidence="1">
    <location>
        <begin position="202"/>
        <end position="222"/>
    </location>
</feature>
<dbReference type="eggNOG" id="ENOG502Z7JX">
    <property type="taxonomic scope" value="Bacteria"/>
</dbReference>
<dbReference type="HOGENOM" id="CLU_065811_1_0_11"/>
<dbReference type="EMBL" id="CP001737">
    <property type="protein sequence ID" value="ACV80329.1"/>
    <property type="molecule type" value="Genomic_DNA"/>
</dbReference>
<feature type="transmembrane region" description="Helical" evidence="2">
    <location>
        <begin position="55"/>
        <end position="74"/>
    </location>
</feature>
<dbReference type="KEGG" id="nml:Namu_4037"/>
<keyword evidence="2" id="KW-1133">Transmembrane helix</keyword>
<keyword evidence="2" id="KW-0472">Membrane</keyword>
<reference evidence="4" key="1">
    <citation type="submission" date="2009-09" db="EMBL/GenBank/DDBJ databases">
        <title>The complete genome of Nakamurella multipartita DSM 44233.</title>
        <authorList>
            <consortium name="US DOE Joint Genome Institute (JGI-PGF)"/>
            <person name="Lucas S."/>
            <person name="Copeland A."/>
            <person name="Lapidus A."/>
            <person name="Glavina del Rio T."/>
            <person name="Dalin E."/>
            <person name="Tice H."/>
            <person name="Bruce D."/>
            <person name="Goodwin L."/>
            <person name="Pitluck S."/>
            <person name="Kyrpides N."/>
            <person name="Mavromatis K."/>
            <person name="Ivanova N."/>
            <person name="Ovchinnikova G."/>
            <person name="Sims D."/>
            <person name="Meincke L."/>
            <person name="Brettin T."/>
            <person name="Detter J.C."/>
            <person name="Han C."/>
            <person name="Larimer F."/>
            <person name="Land M."/>
            <person name="Hauser L."/>
            <person name="Markowitz V."/>
            <person name="Cheng J.-F."/>
            <person name="Hugenholtz P."/>
            <person name="Woyke T."/>
            <person name="Wu D."/>
            <person name="Klenk H.-P."/>
            <person name="Eisen J.A."/>
        </authorList>
    </citation>
    <scope>NUCLEOTIDE SEQUENCE [LARGE SCALE GENOMIC DNA]</scope>
    <source>
        <strain evidence="4">ATCC 700099 / DSM 44233 / CIP 104796 / JCM 9543 / NBRC 105858 / Y-104</strain>
    </source>
</reference>
<sequence length="222" mass="23441">MVRTDPTRPAPPTQLHRAIEGERQVWLGLLRGLTRRPDIPNGAEGFTHHRALAPVRWTGAALLVLEVGVVHLLVPAGPVRTVLLITGLYGLAWLAGYLLGAGPVRPHLVTGDRVVLRCGLTTDIVVPLDTVAQVRAHRSARTGLATVQLEGDVLSLVDNGGTSMELVLTRPLTVPGPRGRAVRVTAVRAWVDEPGAMVAAITSRGAPSGRATEPDATPRPAG</sequence>
<dbReference type="Proteomes" id="UP000002218">
    <property type="component" value="Chromosome"/>
</dbReference>
<reference evidence="3 4" key="2">
    <citation type="journal article" date="2010" name="Stand. Genomic Sci.">
        <title>Complete genome sequence of Nakamurella multipartita type strain (Y-104).</title>
        <authorList>
            <person name="Tice H."/>
            <person name="Mayilraj S."/>
            <person name="Sims D."/>
            <person name="Lapidus A."/>
            <person name="Nolan M."/>
            <person name="Lucas S."/>
            <person name="Glavina Del Rio T."/>
            <person name="Copeland A."/>
            <person name="Cheng J.F."/>
            <person name="Meincke L."/>
            <person name="Bruce D."/>
            <person name="Goodwin L."/>
            <person name="Pitluck S."/>
            <person name="Ivanova N."/>
            <person name="Mavromatis K."/>
            <person name="Ovchinnikova G."/>
            <person name="Pati A."/>
            <person name="Chen A."/>
            <person name="Palaniappan K."/>
            <person name="Land M."/>
            <person name="Hauser L."/>
            <person name="Chang Y.J."/>
            <person name="Jeffries C.D."/>
            <person name="Detter J.C."/>
            <person name="Brettin T."/>
            <person name="Rohde M."/>
            <person name="Goker M."/>
            <person name="Bristow J."/>
            <person name="Eisen J.A."/>
            <person name="Markowitz V."/>
            <person name="Hugenholtz P."/>
            <person name="Kyrpides N.C."/>
            <person name="Klenk H.P."/>
            <person name="Chen F."/>
        </authorList>
    </citation>
    <scope>NUCLEOTIDE SEQUENCE [LARGE SCALE GENOMIC DNA]</scope>
    <source>
        <strain evidence="4">ATCC 700099 / DSM 44233 / CIP 104796 / JCM 9543 / NBRC 105858 / Y-104</strain>
    </source>
</reference>
<name>C8XHM6_NAKMY</name>
<keyword evidence="2" id="KW-0812">Transmembrane</keyword>
<dbReference type="InParanoid" id="C8XHM6"/>
<organism evidence="3 4">
    <name type="scientific">Nakamurella multipartita (strain ATCC 700099 / DSM 44233 / CIP 104796 / JCM 9543 / NBRC 105858 / Y-104)</name>
    <name type="common">Microsphaera multipartita</name>
    <dbReference type="NCBI Taxonomy" id="479431"/>
    <lineage>
        <taxon>Bacteria</taxon>
        <taxon>Bacillati</taxon>
        <taxon>Actinomycetota</taxon>
        <taxon>Actinomycetes</taxon>
        <taxon>Nakamurellales</taxon>
        <taxon>Nakamurellaceae</taxon>
        <taxon>Nakamurella</taxon>
    </lineage>
</organism>
<evidence type="ECO:0000256" key="2">
    <source>
        <dbReference type="SAM" id="Phobius"/>
    </source>
</evidence>
<gene>
    <name evidence="3" type="ordered locus">Namu_4037</name>
</gene>
<evidence type="ECO:0000313" key="4">
    <source>
        <dbReference type="Proteomes" id="UP000002218"/>
    </source>
</evidence>
<dbReference type="AlphaFoldDB" id="C8XHM6"/>
<evidence type="ECO:0008006" key="5">
    <source>
        <dbReference type="Google" id="ProtNLM"/>
    </source>
</evidence>
<accession>C8XHM6</accession>
<evidence type="ECO:0000256" key="1">
    <source>
        <dbReference type="SAM" id="MobiDB-lite"/>
    </source>
</evidence>
<dbReference type="STRING" id="479431.Namu_4037"/>
<evidence type="ECO:0000313" key="3">
    <source>
        <dbReference type="EMBL" id="ACV80329.1"/>
    </source>
</evidence>
<proteinExistence type="predicted"/>
<dbReference type="OrthoDB" id="4990523at2"/>
<keyword evidence="4" id="KW-1185">Reference proteome</keyword>
<protein>
    <recommendedName>
        <fullName evidence="5">PH domain-containing protein</fullName>
    </recommendedName>
</protein>
<dbReference type="RefSeq" id="WP_015749154.1">
    <property type="nucleotide sequence ID" value="NC_013235.1"/>
</dbReference>
<feature type="transmembrane region" description="Helical" evidence="2">
    <location>
        <begin position="81"/>
        <end position="100"/>
    </location>
</feature>